<accession>A0A9I9EC93</accession>
<dbReference type="Pfam" id="PF00407">
    <property type="entry name" value="Bet_v_1"/>
    <property type="match status" value="1"/>
</dbReference>
<reference evidence="2" key="1">
    <citation type="submission" date="2023-03" db="UniProtKB">
        <authorList>
            <consortium name="EnsemblPlants"/>
        </authorList>
    </citation>
    <scope>IDENTIFICATION</scope>
</reference>
<dbReference type="GO" id="GO:0006952">
    <property type="term" value="P:defense response"/>
    <property type="evidence" value="ECO:0007669"/>
    <property type="project" value="InterPro"/>
</dbReference>
<dbReference type="InterPro" id="IPR000916">
    <property type="entry name" value="Bet_v_I/MLP"/>
</dbReference>
<protein>
    <recommendedName>
        <fullName evidence="1">Bet v I/Major latex protein domain-containing protein</fullName>
    </recommendedName>
</protein>
<evidence type="ECO:0000313" key="2">
    <source>
        <dbReference type="EnsemblPlants" id="MELO3C031739.2.1"/>
    </source>
</evidence>
<sequence>MSQSYSIVAMVELKSHIEKFYGFFKNHVGDLVNLFPDLYQSIHLVEGQYFSVGSVILLNTILEPIKLFQKNG</sequence>
<dbReference type="Gramene" id="MELO3C031739.2.1">
    <property type="protein sequence ID" value="MELO3C031739.2.1"/>
    <property type="gene ID" value="MELO3C031739.2"/>
</dbReference>
<proteinExistence type="predicted"/>
<evidence type="ECO:0000259" key="1">
    <source>
        <dbReference type="Pfam" id="PF00407"/>
    </source>
</evidence>
<dbReference type="EnsemblPlants" id="MELO3C031739.2.1">
    <property type="protein sequence ID" value="MELO3C031739.2.1"/>
    <property type="gene ID" value="MELO3C031739.2"/>
</dbReference>
<dbReference type="AlphaFoldDB" id="A0A9I9EC93"/>
<name>A0A9I9EC93_CUCME</name>
<dbReference type="InterPro" id="IPR023393">
    <property type="entry name" value="START-like_dom_sf"/>
</dbReference>
<organism evidence="2">
    <name type="scientific">Cucumis melo</name>
    <name type="common">Muskmelon</name>
    <dbReference type="NCBI Taxonomy" id="3656"/>
    <lineage>
        <taxon>Eukaryota</taxon>
        <taxon>Viridiplantae</taxon>
        <taxon>Streptophyta</taxon>
        <taxon>Embryophyta</taxon>
        <taxon>Tracheophyta</taxon>
        <taxon>Spermatophyta</taxon>
        <taxon>Magnoliopsida</taxon>
        <taxon>eudicotyledons</taxon>
        <taxon>Gunneridae</taxon>
        <taxon>Pentapetalae</taxon>
        <taxon>rosids</taxon>
        <taxon>fabids</taxon>
        <taxon>Cucurbitales</taxon>
        <taxon>Cucurbitaceae</taxon>
        <taxon>Benincaseae</taxon>
        <taxon>Cucumis</taxon>
    </lineage>
</organism>
<feature type="domain" description="Bet v I/Major latex protein" evidence="1">
    <location>
        <begin position="4"/>
        <end position="61"/>
    </location>
</feature>
<dbReference type="Gene3D" id="3.30.530.20">
    <property type="match status" value="1"/>
</dbReference>